<organism evidence="2 3">
    <name type="scientific">Dissostichus mawsoni</name>
    <name type="common">Antarctic cod</name>
    <dbReference type="NCBI Taxonomy" id="36200"/>
    <lineage>
        <taxon>Eukaryota</taxon>
        <taxon>Metazoa</taxon>
        <taxon>Chordata</taxon>
        <taxon>Craniata</taxon>
        <taxon>Vertebrata</taxon>
        <taxon>Euteleostomi</taxon>
        <taxon>Actinopterygii</taxon>
        <taxon>Neopterygii</taxon>
        <taxon>Teleostei</taxon>
        <taxon>Neoteleostei</taxon>
        <taxon>Acanthomorphata</taxon>
        <taxon>Eupercaria</taxon>
        <taxon>Perciformes</taxon>
        <taxon>Notothenioidei</taxon>
        <taxon>Nototheniidae</taxon>
        <taxon>Dissostichus</taxon>
    </lineage>
</organism>
<reference evidence="2 3" key="1">
    <citation type="submission" date="2020-03" db="EMBL/GenBank/DDBJ databases">
        <title>Dissostichus mawsoni Genome sequencing and assembly.</title>
        <authorList>
            <person name="Park H."/>
        </authorList>
    </citation>
    <scope>NUCLEOTIDE SEQUENCE [LARGE SCALE GENOMIC DNA]</scope>
    <source>
        <strain evidence="2">DM0001</strain>
        <tissue evidence="2">Muscle</tissue>
    </source>
</reference>
<feature type="compositionally biased region" description="Polar residues" evidence="1">
    <location>
        <begin position="158"/>
        <end position="173"/>
    </location>
</feature>
<gene>
    <name evidence="2" type="ORF">F7725_025719</name>
</gene>
<dbReference type="EMBL" id="JAAKFY010000027">
    <property type="protein sequence ID" value="KAF3832054.1"/>
    <property type="molecule type" value="Genomic_DNA"/>
</dbReference>
<feature type="region of interest" description="Disordered" evidence="1">
    <location>
        <begin position="19"/>
        <end position="173"/>
    </location>
</feature>
<accession>A0A7J5X515</accession>
<dbReference type="AlphaFoldDB" id="A0A7J5X515"/>
<keyword evidence="3" id="KW-1185">Reference proteome</keyword>
<name>A0A7J5X515_DISMA</name>
<feature type="compositionally biased region" description="Basic and acidic residues" evidence="1">
    <location>
        <begin position="123"/>
        <end position="138"/>
    </location>
</feature>
<evidence type="ECO:0000313" key="3">
    <source>
        <dbReference type="Proteomes" id="UP000518266"/>
    </source>
</evidence>
<dbReference type="Proteomes" id="UP000518266">
    <property type="component" value="Unassembled WGS sequence"/>
</dbReference>
<proteinExistence type="predicted"/>
<evidence type="ECO:0000256" key="1">
    <source>
        <dbReference type="SAM" id="MobiDB-lite"/>
    </source>
</evidence>
<evidence type="ECO:0000313" key="2">
    <source>
        <dbReference type="EMBL" id="KAF3832054.1"/>
    </source>
</evidence>
<comment type="caution">
    <text evidence="2">The sequence shown here is derived from an EMBL/GenBank/DDBJ whole genome shotgun (WGS) entry which is preliminary data.</text>
</comment>
<protein>
    <submittedName>
        <fullName evidence="2">Uncharacterized protein</fullName>
    </submittedName>
</protein>
<feature type="compositionally biased region" description="Polar residues" evidence="1">
    <location>
        <begin position="71"/>
        <end position="81"/>
    </location>
</feature>
<sequence length="287" mass="32835">MDDWTVNVPVRTETLQTAELQSKQNHQRSRTIRGTEPSVSERNRTIRGTEPSEDQNHQRIRTISHREDQNHQSQRGTVPSEEQNHQRNRTISLREEQNHQRNTTTSLREEQNHLSQRGTEPSDSERNRTISLREEQYHQRNRTIRGTEPSDSERNRTIKNIQRSVKGQSEVSQRLENIQRSVRGRPLTSGRSQLHGLLDALQLLLFGLLLVEVLLQLIVFSLSLTGSGHHQQVESVQRSDHSVAVQNNVLNSDVSGRSLALTSPDPDLQLGLVQVLHIVSDEPVEQV</sequence>